<feature type="compositionally biased region" description="Basic and acidic residues" evidence="1">
    <location>
        <begin position="49"/>
        <end position="59"/>
    </location>
</feature>
<sequence length="547" mass="62887">MPNHHNKKKHKSKKRSNHDSNNNRESVETLEIEDLTIDDTPQTNGHATESNETKPEPAKPNHKPYRIAISEVMGRYLVANRDLRAGELIIKTEPLVVGPCAESPPVCLGCNADLPRCQKKQYKCNNCGWPLCSAKCKGIKKDYGHSGYECDELRKHRVSDFLQDSSDQEVSHMYEAILALRCLLLKSHRIDVWNKMSEMESHNELRQKIDSLWKRNQKIIVDRIRKQWKFDEFSETEIHTICGILEVNSFEVGTPGCRARALFPEAFYISHDCSPNTTHTDHPRNHAISIRMTKDIKEGEMISLSYSYTLQGTLKRRQHLKDSKFFWCECRRCKDPTELGTYTSALRCPKCNGGYILSTNTLDQDATWKCQKCEYTLTGKHISTLLDNLFEEMETIDHDEADGNEAFLSKYRNVLHKNHYLNLSAKHSLCQVYGRTANHMLQNMSPEELSRKETICRDLLEVIDVLEPGLSRLRGVIMYELHAPLMMQARILFESKKISSNDLRKRLKEVKKLLVESENILSFEPEGSQESEMALGAKDALSRLTSV</sequence>
<dbReference type="InterPro" id="IPR053010">
    <property type="entry name" value="SET_SmydA-8"/>
</dbReference>
<dbReference type="GO" id="GO:0008757">
    <property type="term" value="F:S-adenosylmethionine-dependent methyltransferase activity"/>
    <property type="evidence" value="ECO:0007669"/>
    <property type="project" value="UniProtKB-ARBA"/>
</dbReference>
<feature type="domain" description="SET" evidence="2">
    <location>
        <begin position="63"/>
        <end position="307"/>
    </location>
</feature>
<dbReference type="Gene3D" id="2.170.270.10">
    <property type="entry name" value="SET domain"/>
    <property type="match status" value="1"/>
</dbReference>
<dbReference type="PROSITE" id="PS50280">
    <property type="entry name" value="SET"/>
    <property type="match status" value="1"/>
</dbReference>
<feature type="compositionally biased region" description="Acidic residues" evidence="1">
    <location>
        <begin position="28"/>
        <end position="37"/>
    </location>
</feature>
<protein>
    <submittedName>
        <fullName evidence="3">CSON000704 protein</fullName>
    </submittedName>
</protein>
<name>A0A336MKR3_CULSO</name>
<gene>
    <name evidence="3" type="primary">CSON000704</name>
</gene>
<dbReference type="EMBL" id="UFQT01001113">
    <property type="protein sequence ID" value="SSX28967.1"/>
    <property type="molecule type" value="Genomic_DNA"/>
</dbReference>
<dbReference type="InterPro" id="IPR001214">
    <property type="entry name" value="SET_dom"/>
</dbReference>
<dbReference type="GO" id="GO:0008276">
    <property type="term" value="F:protein methyltransferase activity"/>
    <property type="evidence" value="ECO:0007669"/>
    <property type="project" value="UniProtKB-ARBA"/>
</dbReference>
<dbReference type="Gene3D" id="6.10.140.2220">
    <property type="match status" value="1"/>
</dbReference>
<dbReference type="Pfam" id="PF00856">
    <property type="entry name" value="SET"/>
    <property type="match status" value="1"/>
</dbReference>
<feature type="compositionally biased region" description="Basic and acidic residues" evidence="1">
    <location>
        <begin position="17"/>
        <end position="27"/>
    </location>
</feature>
<feature type="compositionally biased region" description="Basic residues" evidence="1">
    <location>
        <begin position="1"/>
        <end position="16"/>
    </location>
</feature>
<dbReference type="GO" id="GO:0008170">
    <property type="term" value="F:N-methyltransferase activity"/>
    <property type="evidence" value="ECO:0007669"/>
    <property type="project" value="UniProtKB-ARBA"/>
</dbReference>
<dbReference type="Gene3D" id="1.10.220.160">
    <property type="match status" value="1"/>
</dbReference>
<dbReference type="PANTHER" id="PTHR46455">
    <property type="entry name" value="SET AND MYND DOMAIN CONTAINING, ARTHROPOD-SPECIFIC, MEMBER 4, ISOFORM A"/>
    <property type="match status" value="1"/>
</dbReference>
<dbReference type="SUPFAM" id="SSF82199">
    <property type="entry name" value="SET domain"/>
    <property type="match status" value="1"/>
</dbReference>
<feature type="region of interest" description="Disordered" evidence="1">
    <location>
        <begin position="1"/>
        <end position="63"/>
    </location>
</feature>
<organism evidence="3">
    <name type="scientific">Culicoides sonorensis</name>
    <name type="common">Biting midge</name>
    <dbReference type="NCBI Taxonomy" id="179676"/>
    <lineage>
        <taxon>Eukaryota</taxon>
        <taxon>Metazoa</taxon>
        <taxon>Ecdysozoa</taxon>
        <taxon>Arthropoda</taxon>
        <taxon>Hexapoda</taxon>
        <taxon>Insecta</taxon>
        <taxon>Pterygota</taxon>
        <taxon>Neoptera</taxon>
        <taxon>Endopterygota</taxon>
        <taxon>Diptera</taxon>
        <taxon>Nematocera</taxon>
        <taxon>Chironomoidea</taxon>
        <taxon>Ceratopogonidae</taxon>
        <taxon>Ceratopogoninae</taxon>
        <taxon>Culicoides</taxon>
        <taxon>Monoculicoides</taxon>
    </lineage>
</organism>
<evidence type="ECO:0000259" key="2">
    <source>
        <dbReference type="PROSITE" id="PS50280"/>
    </source>
</evidence>
<dbReference type="AlphaFoldDB" id="A0A336MKR3"/>
<proteinExistence type="predicted"/>
<accession>A0A336MKR3</accession>
<dbReference type="PANTHER" id="PTHR46455:SF5">
    <property type="entry name" value="SET AND MYND DOMAIN CONTAINING, ARTHROPOD-SPECIFIC, MEMBER 4, ISOFORM A"/>
    <property type="match status" value="1"/>
</dbReference>
<dbReference type="OMA" id="GGKLFWC"/>
<reference evidence="3" key="1">
    <citation type="submission" date="2018-07" db="EMBL/GenBank/DDBJ databases">
        <authorList>
            <person name="Quirk P.G."/>
            <person name="Krulwich T.A."/>
        </authorList>
    </citation>
    <scope>NUCLEOTIDE SEQUENCE</scope>
</reference>
<feature type="compositionally biased region" description="Polar residues" evidence="1">
    <location>
        <begin position="39"/>
        <end position="48"/>
    </location>
</feature>
<evidence type="ECO:0000313" key="3">
    <source>
        <dbReference type="EMBL" id="SSX28967.1"/>
    </source>
</evidence>
<dbReference type="CDD" id="cd20071">
    <property type="entry name" value="SET_SMYD"/>
    <property type="match status" value="1"/>
</dbReference>
<evidence type="ECO:0000256" key="1">
    <source>
        <dbReference type="SAM" id="MobiDB-lite"/>
    </source>
</evidence>
<dbReference type="SMART" id="SM00317">
    <property type="entry name" value="SET"/>
    <property type="match status" value="1"/>
</dbReference>
<dbReference type="InterPro" id="IPR046341">
    <property type="entry name" value="SET_dom_sf"/>
</dbReference>
<dbReference type="VEuPathDB" id="VectorBase:CSON000704"/>